<name>A0A7C9D1X7_OPUST</name>
<reference evidence="1" key="2">
    <citation type="submission" date="2020-07" db="EMBL/GenBank/DDBJ databases">
        <authorList>
            <person name="Vera ALvarez R."/>
            <person name="Arias-Moreno D.M."/>
            <person name="Jimenez-Jacinto V."/>
            <person name="Jimenez-Bremont J.F."/>
            <person name="Swaminathan K."/>
            <person name="Moose S.P."/>
            <person name="Guerrero-Gonzalez M.L."/>
            <person name="Marino-Ramirez L."/>
            <person name="Landsman D."/>
            <person name="Rodriguez-Kessler M."/>
            <person name="Delgado-Sanchez P."/>
        </authorList>
    </citation>
    <scope>NUCLEOTIDE SEQUENCE</scope>
    <source>
        <tissue evidence="1">Cladode</tissue>
    </source>
</reference>
<sequence length="132" mass="15162">MTFPLDKRRTLSMVERILKLGWCMDKTTVRCRDSAIDFRVCRTLKADPLSSPEVGSSRRRIPGSCRRLSPMETLLLSPPDSPFDAHQVFDRCPSRSSPRRPETTAEICFREVVGRRRRAVKVNVSETVRKGR</sequence>
<evidence type="ECO:0000313" key="1">
    <source>
        <dbReference type="EMBL" id="MBA4631506.1"/>
    </source>
</evidence>
<dbReference type="EMBL" id="GISG01078059">
    <property type="protein sequence ID" value="MBA4631506.1"/>
    <property type="molecule type" value="Transcribed_RNA"/>
</dbReference>
<dbReference type="AlphaFoldDB" id="A0A7C9D1X7"/>
<protein>
    <submittedName>
        <fullName evidence="1">Uncharacterized protein</fullName>
    </submittedName>
</protein>
<organism evidence="1">
    <name type="scientific">Opuntia streptacantha</name>
    <name type="common">Prickly pear cactus</name>
    <name type="synonym">Opuntia cardona</name>
    <dbReference type="NCBI Taxonomy" id="393608"/>
    <lineage>
        <taxon>Eukaryota</taxon>
        <taxon>Viridiplantae</taxon>
        <taxon>Streptophyta</taxon>
        <taxon>Embryophyta</taxon>
        <taxon>Tracheophyta</taxon>
        <taxon>Spermatophyta</taxon>
        <taxon>Magnoliopsida</taxon>
        <taxon>eudicotyledons</taxon>
        <taxon>Gunneridae</taxon>
        <taxon>Pentapetalae</taxon>
        <taxon>Caryophyllales</taxon>
        <taxon>Cactineae</taxon>
        <taxon>Cactaceae</taxon>
        <taxon>Opuntioideae</taxon>
        <taxon>Opuntia</taxon>
    </lineage>
</organism>
<accession>A0A7C9D1X7</accession>
<reference evidence="1" key="1">
    <citation type="journal article" date="2013" name="J. Plant Res.">
        <title>Effect of fungi and light on seed germination of three Opuntia species from semiarid lands of central Mexico.</title>
        <authorList>
            <person name="Delgado-Sanchez P."/>
            <person name="Jimenez-Bremont J.F."/>
            <person name="Guerrero-Gonzalez Mde L."/>
            <person name="Flores J."/>
        </authorList>
    </citation>
    <scope>NUCLEOTIDE SEQUENCE</scope>
    <source>
        <tissue evidence="1">Cladode</tissue>
    </source>
</reference>
<proteinExistence type="predicted"/>